<evidence type="ECO:0000313" key="2">
    <source>
        <dbReference type="Proteomes" id="UP000049472"/>
    </source>
</evidence>
<evidence type="ECO:0000313" key="1">
    <source>
        <dbReference type="EMBL" id="CRL42566.1"/>
    </source>
</evidence>
<keyword evidence="2" id="KW-1185">Reference proteome</keyword>
<dbReference type="EMBL" id="CVRQ01000079">
    <property type="protein sequence ID" value="CRL42566.1"/>
    <property type="molecule type" value="Genomic_DNA"/>
</dbReference>
<name>A0A0M6WYB2_9FIRM</name>
<accession>A0A0M6WYB2</accession>
<reference evidence="2" key="1">
    <citation type="submission" date="2015-05" db="EMBL/GenBank/DDBJ databases">
        <authorList>
            <consortium name="Pathogen Informatics"/>
        </authorList>
    </citation>
    <scope>NUCLEOTIDE SEQUENCE [LARGE SCALE GENOMIC DNA]</scope>
    <source>
        <strain evidence="2">T1-815</strain>
    </source>
</reference>
<sequence length="104" mass="11851">MSKSNAFAQDLNRAAREPIGGLSIEQIRQQVIDHLQGKRTVCVDYRRIRADQRGREDDEPTGKETLEIVDVMKYFTVVKRHGLKTCILHQDMFYIAGIGGTECL</sequence>
<dbReference type="RefSeq" id="WP_055062833.1">
    <property type="nucleotide sequence ID" value="NZ_CVRQ01000079.1"/>
</dbReference>
<proteinExistence type="predicted"/>
<organism evidence="1 2">
    <name type="scientific">Agathobacter rectalis</name>
    <dbReference type="NCBI Taxonomy" id="39491"/>
    <lineage>
        <taxon>Bacteria</taxon>
        <taxon>Bacillati</taxon>
        <taxon>Bacillota</taxon>
        <taxon>Clostridia</taxon>
        <taxon>Lachnospirales</taxon>
        <taxon>Lachnospiraceae</taxon>
        <taxon>Agathobacter</taxon>
    </lineage>
</organism>
<dbReference type="Proteomes" id="UP000049472">
    <property type="component" value="Unassembled WGS sequence"/>
</dbReference>
<protein>
    <submittedName>
        <fullName evidence="1">Uncharacterized protein</fullName>
    </submittedName>
</protein>
<gene>
    <name evidence="1" type="ORF">T1815_28531</name>
</gene>
<dbReference type="AlphaFoldDB" id="A0A0M6WYB2"/>